<evidence type="ECO:0000313" key="2">
    <source>
        <dbReference type="EMBL" id="QQV79398.1"/>
    </source>
</evidence>
<dbReference type="RefSeq" id="WP_202096668.1">
    <property type="nucleotide sequence ID" value="NZ_CP061037.1"/>
</dbReference>
<keyword evidence="3" id="KW-1185">Reference proteome</keyword>
<gene>
    <name evidence="2" type="ORF">H5J25_20130</name>
</gene>
<reference evidence="3" key="1">
    <citation type="submission" date="2020-09" db="EMBL/GenBank/DDBJ databases">
        <title>Sphingomonas sp., a new species isolated from pork steak.</title>
        <authorList>
            <person name="Heidler von Heilborn D."/>
        </authorList>
    </citation>
    <scope>NUCLEOTIDE SEQUENCE [LARGE SCALE GENOMIC DNA]</scope>
    <source>
        <plasmid evidence="3">punnamed2</plasmid>
    </source>
</reference>
<evidence type="ECO:0000256" key="1">
    <source>
        <dbReference type="SAM" id="Coils"/>
    </source>
</evidence>
<organism evidence="2 3">
    <name type="scientific">Sphingomonas aliaeris</name>
    <dbReference type="NCBI Taxonomy" id="2759526"/>
    <lineage>
        <taxon>Bacteria</taxon>
        <taxon>Pseudomonadati</taxon>
        <taxon>Pseudomonadota</taxon>
        <taxon>Alphaproteobacteria</taxon>
        <taxon>Sphingomonadales</taxon>
        <taxon>Sphingomonadaceae</taxon>
        <taxon>Sphingomonas</taxon>
    </lineage>
</organism>
<dbReference type="EMBL" id="CP061037">
    <property type="protein sequence ID" value="QQV79398.1"/>
    <property type="molecule type" value="Genomic_DNA"/>
</dbReference>
<proteinExistence type="predicted"/>
<accession>A0A974NZ00</accession>
<dbReference type="AlphaFoldDB" id="A0A974NZ00"/>
<geneLocation type="plasmid" evidence="2 3">
    <name>punnamed2</name>
</geneLocation>
<keyword evidence="1" id="KW-0175">Coiled coil</keyword>
<keyword evidence="2" id="KW-0614">Plasmid</keyword>
<dbReference type="KEGG" id="sari:H5J25_20130"/>
<sequence>MARPQRLDDLASIEARREVLRAELADLDTRAKAAEQAARDAGRSTLLEALDRVKIAAMSKHEARSIANAIGQYGGKVIAAQLSSLQAASAQPG</sequence>
<evidence type="ECO:0000313" key="3">
    <source>
        <dbReference type="Proteomes" id="UP000595894"/>
    </source>
</evidence>
<dbReference type="Proteomes" id="UP000595894">
    <property type="component" value="Plasmid punnamed2"/>
</dbReference>
<feature type="coiled-coil region" evidence="1">
    <location>
        <begin position="10"/>
        <end position="37"/>
    </location>
</feature>
<protein>
    <submittedName>
        <fullName evidence="2">Uncharacterized protein</fullName>
    </submittedName>
</protein>
<name>A0A974NZ00_9SPHN</name>